<protein>
    <submittedName>
        <fullName evidence="2">Uncharacterized protein</fullName>
    </submittedName>
</protein>
<feature type="compositionally biased region" description="Low complexity" evidence="1">
    <location>
        <begin position="133"/>
        <end position="143"/>
    </location>
</feature>
<feature type="region of interest" description="Disordered" evidence="1">
    <location>
        <begin position="164"/>
        <end position="193"/>
    </location>
</feature>
<dbReference type="EMBL" id="KZ996375">
    <property type="protein sequence ID" value="RKO88962.1"/>
    <property type="molecule type" value="Genomic_DNA"/>
</dbReference>
<feature type="compositionally biased region" description="Basic and acidic residues" evidence="1">
    <location>
        <begin position="7"/>
        <end position="25"/>
    </location>
</feature>
<evidence type="ECO:0000313" key="3">
    <source>
        <dbReference type="Proteomes" id="UP000269721"/>
    </source>
</evidence>
<dbReference type="Proteomes" id="UP000269721">
    <property type="component" value="Unassembled WGS sequence"/>
</dbReference>
<accession>A0A4P9W9U2</accession>
<name>A0A4P9W9U2_9FUNG</name>
<dbReference type="AlphaFoldDB" id="A0A4P9W9U2"/>
<sequence length="218" mass="22906">MGMSWGARERERPARRGPRDRERSWEATTAESGASSSSSSEAVEVEEGGDGARERERAPGVERGVGNMFWGAARAGELRTEGGAGERPRAMLRGGAKAGDPRRAGPSESESVLLLDEGAPRGVNRPRERDLGRATGAATSTGTILAPVGSTPVSRARRLNFAAAGAGEADAGSGSRAHPLRPRRSSSRSRPLSLPFADCLIAPRASRTSDGFKNSSLW</sequence>
<organism evidence="2 3">
    <name type="scientific">Blyttiomyces helicus</name>
    <dbReference type="NCBI Taxonomy" id="388810"/>
    <lineage>
        <taxon>Eukaryota</taxon>
        <taxon>Fungi</taxon>
        <taxon>Fungi incertae sedis</taxon>
        <taxon>Chytridiomycota</taxon>
        <taxon>Chytridiomycota incertae sedis</taxon>
        <taxon>Chytridiomycetes</taxon>
        <taxon>Chytridiomycetes incertae sedis</taxon>
        <taxon>Blyttiomyces</taxon>
    </lineage>
</organism>
<feature type="compositionally biased region" description="Low complexity" evidence="1">
    <location>
        <begin position="26"/>
        <end position="42"/>
    </location>
</feature>
<evidence type="ECO:0000256" key="1">
    <source>
        <dbReference type="SAM" id="MobiDB-lite"/>
    </source>
</evidence>
<proteinExistence type="predicted"/>
<reference evidence="3" key="1">
    <citation type="journal article" date="2018" name="Nat. Microbiol.">
        <title>Leveraging single-cell genomics to expand the fungal tree of life.</title>
        <authorList>
            <person name="Ahrendt S.R."/>
            <person name="Quandt C.A."/>
            <person name="Ciobanu D."/>
            <person name="Clum A."/>
            <person name="Salamov A."/>
            <person name="Andreopoulos B."/>
            <person name="Cheng J.F."/>
            <person name="Woyke T."/>
            <person name="Pelin A."/>
            <person name="Henrissat B."/>
            <person name="Reynolds N.K."/>
            <person name="Benny G.L."/>
            <person name="Smith M.E."/>
            <person name="James T.Y."/>
            <person name="Grigoriev I.V."/>
        </authorList>
    </citation>
    <scope>NUCLEOTIDE SEQUENCE [LARGE SCALE GENOMIC DNA]</scope>
</reference>
<feature type="region of interest" description="Disordered" evidence="1">
    <location>
        <begin position="1"/>
        <end position="152"/>
    </location>
</feature>
<feature type="compositionally biased region" description="Basic residues" evidence="1">
    <location>
        <begin position="178"/>
        <end position="187"/>
    </location>
</feature>
<evidence type="ECO:0000313" key="2">
    <source>
        <dbReference type="EMBL" id="RKO88962.1"/>
    </source>
</evidence>
<feature type="compositionally biased region" description="Low complexity" evidence="1">
    <location>
        <begin position="164"/>
        <end position="177"/>
    </location>
</feature>
<gene>
    <name evidence="2" type="ORF">BDK51DRAFT_25895</name>
</gene>
<feature type="compositionally biased region" description="Basic and acidic residues" evidence="1">
    <location>
        <begin position="50"/>
        <end position="60"/>
    </location>
</feature>
<keyword evidence="3" id="KW-1185">Reference proteome</keyword>
<feature type="compositionally biased region" description="Basic and acidic residues" evidence="1">
    <location>
        <begin position="76"/>
        <end position="89"/>
    </location>
</feature>